<feature type="transmembrane region" description="Helical" evidence="1">
    <location>
        <begin position="322"/>
        <end position="341"/>
    </location>
</feature>
<proteinExistence type="predicted"/>
<keyword evidence="1" id="KW-0812">Transmembrane</keyword>
<feature type="transmembrane region" description="Helical" evidence="1">
    <location>
        <begin position="494"/>
        <end position="516"/>
    </location>
</feature>
<name>A0ABR3FYK6_9AGAR</name>
<gene>
    <name evidence="2" type="ORF">V5O48_001605</name>
</gene>
<reference evidence="2 3" key="1">
    <citation type="submission" date="2024-02" db="EMBL/GenBank/DDBJ databases">
        <title>A draft genome for the cacao thread blight pathogen Marasmius crinis-equi.</title>
        <authorList>
            <person name="Cohen S.P."/>
            <person name="Baruah I.K."/>
            <person name="Amoako-Attah I."/>
            <person name="Bukari Y."/>
            <person name="Meinhardt L.W."/>
            <person name="Bailey B.A."/>
        </authorList>
    </citation>
    <scope>NUCLEOTIDE SEQUENCE [LARGE SCALE GENOMIC DNA]</scope>
    <source>
        <strain evidence="2 3">GH-76</strain>
    </source>
</reference>
<feature type="transmembrane region" description="Helical" evidence="1">
    <location>
        <begin position="35"/>
        <end position="55"/>
    </location>
</feature>
<feature type="transmembrane region" description="Helical" evidence="1">
    <location>
        <begin position="122"/>
        <end position="142"/>
    </location>
</feature>
<feature type="transmembrane region" description="Helical" evidence="1">
    <location>
        <begin position="440"/>
        <end position="461"/>
    </location>
</feature>
<comment type="caution">
    <text evidence="2">The sequence shown here is derived from an EMBL/GenBank/DDBJ whole genome shotgun (WGS) entry which is preliminary data.</text>
</comment>
<dbReference type="EMBL" id="JBAHYK010000031">
    <property type="protein sequence ID" value="KAL0580451.1"/>
    <property type="molecule type" value="Genomic_DNA"/>
</dbReference>
<feature type="transmembrane region" description="Helical" evidence="1">
    <location>
        <begin position="361"/>
        <end position="384"/>
    </location>
</feature>
<evidence type="ECO:0000313" key="3">
    <source>
        <dbReference type="Proteomes" id="UP001465976"/>
    </source>
</evidence>
<keyword evidence="1" id="KW-1133">Transmembrane helix</keyword>
<evidence type="ECO:0000313" key="2">
    <source>
        <dbReference type="EMBL" id="KAL0580451.1"/>
    </source>
</evidence>
<keyword evidence="3" id="KW-1185">Reference proteome</keyword>
<evidence type="ECO:0000256" key="1">
    <source>
        <dbReference type="SAM" id="Phobius"/>
    </source>
</evidence>
<protein>
    <submittedName>
        <fullName evidence="2">Uncharacterized protein</fullName>
    </submittedName>
</protein>
<sequence length="523" mass="57566">MSTFVQEFSAWLLPYLALLSQLPFGANDRWENLSSVLLTVGSPALAAYSIAITVLNDRWLARLFSPYSYPNSGEAIRILSNLQQSPLGVNVDGCLLPSLVVLEYNDKWWHDLAGSLEYSQSWSMSAAMSIAWVVVAYVFTVIDSLDKINSDNAGTEEVNSSGQAVGALWFWLLPVVTCWLQLSPKCDNKRVGEAIERANSDDAYAATESEDNIVPASRPGALHILGNDQRTALYADQHITVPIYNYSRLFTWTSAVQSVAGCFSEATRHARSHEPVNPEADWLEGDSNVKIRAEYRSGTSLQIEAYCFLDPRQRSPHLDSSIWSRMFVSYLAALFLQWGTARAATWTVYSTPTAGFGCRSGAYLLYTVTATVASFMLVSSSILAHYATAYSSQLSSGLRNGAYKALPAVPPTPKSASQAREMAAKISGWLSILLRRSGKFLAVSNAVWITVICSFQFTGFFDRCYCDGSVIGRGENNAYVVLTLLKPDIEFIKVPWIGGVFLAVGTSALFVIFINLKRPSLRQ</sequence>
<accession>A0ABR3FYK6</accession>
<keyword evidence="1" id="KW-0472">Membrane</keyword>
<dbReference type="Proteomes" id="UP001465976">
    <property type="component" value="Unassembled WGS sequence"/>
</dbReference>
<organism evidence="2 3">
    <name type="scientific">Marasmius crinis-equi</name>
    <dbReference type="NCBI Taxonomy" id="585013"/>
    <lineage>
        <taxon>Eukaryota</taxon>
        <taxon>Fungi</taxon>
        <taxon>Dikarya</taxon>
        <taxon>Basidiomycota</taxon>
        <taxon>Agaricomycotina</taxon>
        <taxon>Agaricomycetes</taxon>
        <taxon>Agaricomycetidae</taxon>
        <taxon>Agaricales</taxon>
        <taxon>Marasmiineae</taxon>
        <taxon>Marasmiaceae</taxon>
        <taxon>Marasmius</taxon>
    </lineage>
</organism>